<evidence type="ECO:0000313" key="1">
    <source>
        <dbReference type="EMBL" id="KAJ7524949.1"/>
    </source>
</evidence>
<gene>
    <name evidence="1" type="ORF">O6H91_17G029000</name>
</gene>
<organism evidence="1 2">
    <name type="scientific">Diphasiastrum complanatum</name>
    <name type="common">Issler's clubmoss</name>
    <name type="synonym">Lycopodium complanatum</name>
    <dbReference type="NCBI Taxonomy" id="34168"/>
    <lineage>
        <taxon>Eukaryota</taxon>
        <taxon>Viridiplantae</taxon>
        <taxon>Streptophyta</taxon>
        <taxon>Embryophyta</taxon>
        <taxon>Tracheophyta</taxon>
        <taxon>Lycopodiopsida</taxon>
        <taxon>Lycopodiales</taxon>
        <taxon>Lycopodiaceae</taxon>
        <taxon>Lycopodioideae</taxon>
        <taxon>Diphasiastrum</taxon>
    </lineage>
</organism>
<dbReference type="EMBL" id="CM055108">
    <property type="protein sequence ID" value="KAJ7524949.1"/>
    <property type="molecule type" value="Genomic_DNA"/>
</dbReference>
<reference evidence="2" key="1">
    <citation type="journal article" date="2024" name="Proc. Natl. Acad. Sci. U.S.A.">
        <title>Extraordinary preservation of gene collinearity over three hundred million years revealed in homosporous lycophytes.</title>
        <authorList>
            <person name="Li C."/>
            <person name="Wickell D."/>
            <person name="Kuo L.Y."/>
            <person name="Chen X."/>
            <person name="Nie B."/>
            <person name="Liao X."/>
            <person name="Peng D."/>
            <person name="Ji J."/>
            <person name="Jenkins J."/>
            <person name="Williams M."/>
            <person name="Shu S."/>
            <person name="Plott C."/>
            <person name="Barry K."/>
            <person name="Rajasekar S."/>
            <person name="Grimwood J."/>
            <person name="Han X."/>
            <person name="Sun S."/>
            <person name="Hou Z."/>
            <person name="He W."/>
            <person name="Dai G."/>
            <person name="Sun C."/>
            <person name="Schmutz J."/>
            <person name="Leebens-Mack J.H."/>
            <person name="Li F.W."/>
            <person name="Wang L."/>
        </authorList>
    </citation>
    <scope>NUCLEOTIDE SEQUENCE [LARGE SCALE GENOMIC DNA]</scope>
    <source>
        <strain evidence="2">cv. PW_Plant_1</strain>
    </source>
</reference>
<name>A0ACC2B6G0_DIPCM</name>
<accession>A0ACC2B6G0</accession>
<sequence>MYPDHPLMFTASTSWQKGPEKELLKNGSVVEQLLQELPDDVFGLVSALVHYRDLCNLGATSRRLHSLCNSDKVWRPQCERFLGERTLDLQSWRKGMSSYKALFRFLHTTKPLLGIWVHQNPELGNLVYVTWGFLSLVGCRVIPQELGPCGLEKGLLWAPVFEIISRYDGSQLFFLHGREHDTDYCYPGRFLPPREDCNVLLLEAEPLAHLSSKDSSPDSPNSPFLEPMTETSEDSAGEECSRSCNGSFEAPITKREIITDAIPFHRLQFGDRRRLLESLAPHIRLKVPLPSRRPLFAASNDRGCDTRFSKKIMDVNLQLMAERRALLLWMSKHRDSCGIGNQCEGVDSEYLLKTLCSSSNRHDARSNAESRASVKPSSKGKVPEILTTTSPSEEGRAKSSVLKQYEFASFVKTKLKQIFGKSSNQDLRLSSHTTVESKRLQLQEFLKQGDAVGLRLQATSWKLTLYRAWPIMHDNRFALYKMPVQEAGDGHEFAGIWGGTFGWPPGKPIEDKPGKPLFLLLLSYDQAEEERLLIATKILEGTHYVVHPNGSAIFTAKMDEPSSESFSWDSFMDGSGVDIVQAYHGEGIAQGYGFRYPGSKPGDLFVDRSGMLAFVWRESRAVLTLQRLDLETLLRKGESVAALAPIANFAYLTKSYNNVFAGYSGTADFATVTSKFRRSDTHA</sequence>
<comment type="caution">
    <text evidence="1">The sequence shown here is derived from an EMBL/GenBank/DDBJ whole genome shotgun (WGS) entry which is preliminary data.</text>
</comment>
<dbReference type="Proteomes" id="UP001162992">
    <property type="component" value="Chromosome 17"/>
</dbReference>
<proteinExistence type="predicted"/>
<evidence type="ECO:0000313" key="2">
    <source>
        <dbReference type="Proteomes" id="UP001162992"/>
    </source>
</evidence>
<protein>
    <submittedName>
        <fullName evidence="1">Uncharacterized protein</fullName>
    </submittedName>
</protein>
<keyword evidence="2" id="KW-1185">Reference proteome</keyword>